<feature type="compositionally biased region" description="Basic and acidic residues" evidence="1">
    <location>
        <begin position="641"/>
        <end position="652"/>
    </location>
</feature>
<accession>A0A835HTN6</accession>
<dbReference type="GO" id="GO:0005634">
    <property type="term" value="C:nucleus"/>
    <property type="evidence" value="ECO:0007669"/>
    <property type="project" value="TreeGrafter"/>
</dbReference>
<dbReference type="Proteomes" id="UP000631114">
    <property type="component" value="Unassembled WGS sequence"/>
</dbReference>
<comment type="caution">
    <text evidence="3">The sequence shown here is derived from an EMBL/GenBank/DDBJ whole genome shotgun (WGS) entry which is preliminary data.</text>
</comment>
<dbReference type="GO" id="GO:0046976">
    <property type="term" value="F:histone H3K27 methyltransferase activity"/>
    <property type="evidence" value="ECO:0007669"/>
    <property type="project" value="TreeGrafter"/>
</dbReference>
<dbReference type="SMART" id="SM00317">
    <property type="entry name" value="SET"/>
    <property type="match status" value="1"/>
</dbReference>
<dbReference type="EMBL" id="JADFTS010000005">
    <property type="protein sequence ID" value="KAF9604581.1"/>
    <property type="molecule type" value="Genomic_DNA"/>
</dbReference>
<sequence length="664" mass="74876">MNEVMGSLSSNISQLKRQIQDARVASIKEKVRRNEKNLDFAASQLCEFSKSIKGIREMDQSGSNMLSFRTENPLSKLSGHAHGFGERDNINNQEVMPSTIVKLPYVEKIPPYTTWIFLDKNQRMPDDQSVVGRRQIYYDQQGGETLISSDSEEEIAEPEEVKREFAEGEDQLLWMALQENGLSQEVLDVLSQFIGATSSEIQDRYTVLMKKYAEKHTESVEGSGENLYEERISLDKSLDAALDSYDNLFCRRCLVFDCRLHGCSQNLVTPSEKQPYSSELGETRKPCSDQCYLWSRKQVKDICGSETAPSEECSDKRIVSSPSETITVPNVWLGADNEFLQTLPCDERVKIKVLNHKGRVEGALSGCDWRPLEKDLYLKGIEIFGKNSCLIARNLLSGLKTCMEIYTYMFKDGDVVHQNFSKFSKFSLEENETDGSYYMQEVPTRSRTFRRRGRAKKLKYTSKSSGHPSLRKRIADGNQFLKQYTPCGCQSMCGKQCPCAHNGTRCEKYCVQKAARIGLGVATVRRASAEAGNAHALLLTVTTNGQTGHSVSGETGDVVPIRVELVVVQFCFENDCVLDAYRKGDKLKFANHSSTPNCYAKVMMVAGDHRVGIFAGEHIEASEELFYDYCYGIDQAPPWARKPEGSKRDDSSVPHARARKHQFH</sequence>
<dbReference type="PANTHER" id="PTHR45747:SF14">
    <property type="entry name" value="HISTONE-LYSINE N-METHYLTRANSFERASE EZA1"/>
    <property type="match status" value="1"/>
</dbReference>
<dbReference type="Pfam" id="PF25996">
    <property type="entry name" value="HTH_CLF_N"/>
    <property type="match status" value="1"/>
</dbReference>
<evidence type="ECO:0000313" key="4">
    <source>
        <dbReference type="Proteomes" id="UP000631114"/>
    </source>
</evidence>
<evidence type="ECO:0000256" key="1">
    <source>
        <dbReference type="SAM" id="MobiDB-lite"/>
    </source>
</evidence>
<protein>
    <recommendedName>
        <fullName evidence="2">SET domain-containing protein</fullName>
    </recommendedName>
</protein>
<keyword evidence="4" id="KW-1185">Reference proteome</keyword>
<dbReference type="SUPFAM" id="SSF82199">
    <property type="entry name" value="SET domain"/>
    <property type="match status" value="1"/>
</dbReference>
<dbReference type="InterPro" id="IPR045318">
    <property type="entry name" value="EZH1/2-like"/>
</dbReference>
<evidence type="ECO:0000259" key="2">
    <source>
        <dbReference type="PROSITE" id="PS50280"/>
    </source>
</evidence>
<name>A0A835HTN6_9MAGN</name>
<dbReference type="InterPro" id="IPR058609">
    <property type="entry name" value="HTH_CLF-like"/>
</dbReference>
<feature type="domain" description="SET" evidence="2">
    <location>
        <begin position="349"/>
        <end position="630"/>
    </location>
</feature>
<dbReference type="OrthoDB" id="6141102at2759"/>
<proteinExistence type="predicted"/>
<organism evidence="3 4">
    <name type="scientific">Coptis chinensis</name>
    <dbReference type="NCBI Taxonomy" id="261450"/>
    <lineage>
        <taxon>Eukaryota</taxon>
        <taxon>Viridiplantae</taxon>
        <taxon>Streptophyta</taxon>
        <taxon>Embryophyta</taxon>
        <taxon>Tracheophyta</taxon>
        <taxon>Spermatophyta</taxon>
        <taxon>Magnoliopsida</taxon>
        <taxon>Ranunculales</taxon>
        <taxon>Ranunculaceae</taxon>
        <taxon>Coptidoideae</taxon>
        <taxon>Coptis</taxon>
    </lineage>
</organism>
<dbReference type="GO" id="GO:0031507">
    <property type="term" value="P:heterochromatin formation"/>
    <property type="evidence" value="ECO:0007669"/>
    <property type="project" value="TreeGrafter"/>
</dbReference>
<dbReference type="AlphaFoldDB" id="A0A835HTN6"/>
<dbReference type="Pfam" id="PF00856">
    <property type="entry name" value="SET"/>
    <property type="match status" value="1"/>
</dbReference>
<reference evidence="3 4" key="1">
    <citation type="submission" date="2020-10" db="EMBL/GenBank/DDBJ databases">
        <title>The Coptis chinensis genome and diversification of protoberbering-type alkaloids.</title>
        <authorList>
            <person name="Wang B."/>
            <person name="Shu S."/>
            <person name="Song C."/>
            <person name="Liu Y."/>
        </authorList>
    </citation>
    <scope>NUCLEOTIDE SEQUENCE [LARGE SCALE GENOMIC DNA]</scope>
    <source>
        <strain evidence="3">HL-2020</strain>
        <tissue evidence="3">Leaf</tissue>
    </source>
</reference>
<dbReference type="Gene3D" id="2.170.270.10">
    <property type="entry name" value="SET domain"/>
    <property type="match status" value="1"/>
</dbReference>
<dbReference type="PROSITE" id="PS50280">
    <property type="entry name" value="SET"/>
    <property type="match status" value="1"/>
</dbReference>
<feature type="region of interest" description="Disordered" evidence="1">
    <location>
        <begin position="641"/>
        <end position="664"/>
    </location>
</feature>
<dbReference type="GO" id="GO:0003682">
    <property type="term" value="F:chromatin binding"/>
    <property type="evidence" value="ECO:0007669"/>
    <property type="project" value="TreeGrafter"/>
</dbReference>
<evidence type="ECO:0000313" key="3">
    <source>
        <dbReference type="EMBL" id="KAF9604581.1"/>
    </source>
</evidence>
<dbReference type="PANTHER" id="PTHR45747">
    <property type="entry name" value="HISTONE-LYSINE N-METHYLTRANSFERASE E(Z)"/>
    <property type="match status" value="1"/>
</dbReference>
<dbReference type="InterPro" id="IPR046341">
    <property type="entry name" value="SET_dom_sf"/>
</dbReference>
<dbReference type="InterPro" id="IPR001214">
    <property type="entry name" value="SET_dom"/>
</dbReference>
<gene>
    <name evidence="3" type="ORF">IFM89_008025</name>
</gene>